<keyword evidence="2" id="KW-1133">Transmembrane helix</keyword>
<dbReference type="EMBL" id="UZAH01033949">
    <property type="protein sequence ID" value="VDP32316.1"/>
    <property type="molecule type" value="Genomic_DNA"/>
</dbReference>
<keyword evidence="4" id="KW-1185">Reference proteome</keyword>
<dbReference type="WBParaSite" id="HPBE_0002239101-mRNA-1">
    <property type="protein sequence ID" value="HPBE_0002239101-mRNA-1"/>
    <property type="gene ID" value="HPBE_0002239101"/>
</dbReference>
<dbReference type="Proteomes" id="UP000050761">
    <property type="component" value="Unassembled WGS sequence"/>
</dbReference>
<dbReference type="AlphaFoldDB" id="A0A183GID4"/>
<evidence type="ECO:0000256" key="2">
    <source>
        <dbReference type="SAM" id="Phobius"/>
    </source>
</evidence>
<evidence type="ECO:0000256" key="1">
    <source>
        <dbReference type="SAM" id="MobiDB-lite"/>
    </source>
</evidence>
<accession>A0A183GID4</accession>
<evidence type="ECO:0000313" key="4">
    <source>
        <dbReference type="Proteomes" id="UP000050761"/>
    </source>
</evidence>
<name>A0A183GID4_HELPZ</name>
<feature type="region of interest" description="Disordered" evidence="1">
    <location>
        <begin position="63"/>
        <end position="85"/>
    </location>
</feature>
<organism evidence="4 5">
    <name type="scientific">Heligmosomoides polygyrus</name>
    <name type="common">Parasitic roundworm</name>
    <dbReference type="NCBI Taxonomy" id="6339"/>
    <lineage>
        <taxon>Eukaryota</taxon>
        <taxon>Metazoa</taxon>
        <taxon>Ecdysozoa</taxon>
        <taxon>Nematoda</taxon>
        <taxon>Chromadorea</taxon>
        <taxon>Rhabditida</taxon>
        <taxon>Rhabditina</taxon>
        <taxon>Rhabditomorpha</taxon>
        <taxon>Strongyloidea</taxon>
        <taxon>Heligmosomidae</taxon>
        <taxon>Heligmosomoides</taxon>
    </lineage>
</organism>
<evidence type="ECO:0000313" key="5">
    <source>
        <dbReference type="WBParaSite" id="HPBE_0002239101-mRNA-1"/>
    </source>
</evidence>
<reference evidence="5" key="2">
    <citation type="submission" date="2019-09" db="UniProtKB">
        <authorList>
            <consortium name="WormBaseParasite"/>
        </authorList>
    </citation>
    <scope>IDENTIFICATION</scope>
</reference>
<gene>
    <name evidence="3" type="ORF">HPBE_LOCUS22390</name>
</gene>
<feature type="compositionally biased region" description="Polar residues" evidence="1">
    <location>
        <begin position="68"/>
        <end position="77"/>
    </location>
</feature>
<sequence length="85" mass="9023">MDLAAIAAGTGFVFVLVFGGGGYSTKSHVSDEPLGLYGVLDGLPLLLLLLLLLLLPLGASPERLRPASSDSITTKQQKMLLWKQK</sequence>
<keyword evidence="2" id="KW-0812">Transmembrane</keyword>
<evidence type="ECO:0000313" key="3">
    <source>
        <dbReference type="EMBL" id="VDP32316.1"/>
    </source>
</evidence>
<proteinExistence type="predicted"/>
<accession>A0A3P8GNB7</accession>
<protein>
    <submittedName>
        <fullName evidence="3 5">Uncharacterized protein</fullName>
    </submittedName>
</protein>
<keyword evidence="2" id="KW-0472">Membrane</keyword>
<reference evidence="3 4" key="1">
    <citation type="submission" date="2018-11" db="EMBL/GenBank/DDBJ databases">
        <authorList>
            <consortium name="Pathogen Informatics"/>
        </authorList>
    </citation>
    <scope>NUCLEOTIDE SEQUENCE [LARGE SCALE GENOMIC DNA]</scope>
</reference>
<feature type="transmembrane region" description="Helical" evidence="2">
    <location>
        <begin position="35"/>
        <end position="55"/>
    </location>
</feature>